<organism evidence="1 2">
    <name type="scientific">Melastoma candidum</name>
    <dbReference type="NCBI Taxonomy" id="119954"/>
    <lineage>
        <taxon>Eukaryota</taxon>
        <taxon>Viridiplantae</taxon>
        <taxon>Streptophyta</taxon>
        <taxon>Embryophyta</taxon>
        <taxon>Tracheophyta</taxon>
        <taxon>Spermatophyta</taxon>
        <taxon>Magnoliopsida</taxon>
        <taxon>eudicotyledons</taxon>
        <taxon>Gunneridae</taxon>
        <taxon>Pentapetalae</taxon>
        <taxon>rosids</taxon>
        <taxon>malvids</taxon>
        <taxon>Myrtales</taxon>
        <taxon>Melastomataceae</taxon>
        <taxon>Melastomatoideae</taxon>
        <taxon>Melastomateae</taxon>
        <taxon>Melastoma</taxon>
    </lineage>
</organism>
<keyword evidence="2" id="KW-1185">Reference proteome</keyword>
<protein>
    <submittedName>
        <fullName evidence="1">Uncharacterized protein</fullName>
    </submittedName>
</protein>
<reference evidence="2" key="1">
    <citation type="journal article" date="2023" name="Front. Plant Sci.">
        <title>Chromosomal-level genome assembly of Melastoma candidum provides insights into trichome evolution.</title>
        <authorList>
            <person name="Zhong Y."/>
            <person name="Wu W."/>
            <person name="Sun C."/>
            <person name="Zou P."/>
            <person name="Liu Y."/>
            <person name="Dai S."/>
            <person name="Zhou R."/>
        </authorList>
    </citation>
    <scope>NUCLEOTIDE SEQUENCE [LARGE SCALE GENOMIC DNA]</scope>
</reference>
<accession>A0ACB9RIL0</accession>
<dbReference type="Proteomes" id="UP001057402">
    <property type="component" value="Chromosome 4"/>
</dbReference>
<dbReference type="EMBL" id="CM042883">
    <property type="protein sequence ID" value="KAI4377661.1"/>
    <property type="molecule type" value="Genomic_DNA"/>
</dbReference>
<sequence length="75" mass="8614">MQPRKHTRKKREKNAGRQTNGSSARRELQKLRDIVPGCNKSNATSEALFDKVTDYVLLLELKASLLRRIARMYGV</sequence>
<gene>
    <name evidence="1" type="ORF">MLD38_015252</name>
</gene>
<comment type="caution">
    <text evidence="1">The sequence shown here is derived from an EMBL/GenBank/DDBJ whole genome shotgun (WGS) entry which is preliminary data.</text>
</comment>
<evidence type="ECO:0000313" key="2">
    <source>
        <dbReference type="Proteomes" id="UP001057402"/>
    </source>
</evidence>
<name>A0ACB9RIL0_9MYRT</name>
<evidence type="ECO:0000313" key="1">
    <source>
        <dbReference type="EMBL" id="KAI4377661.1"/>
    </source>
</evidence>
<proteinExistence type="predicted"/>